<protein>
    <submittedName>
        <fullName evidence="1">Uncharacterized protein</fullName>
    </submittedName>
</protein>
<dbReference type="Gene3D" id="3.30.1110.10">
    <property type="match status" value="1"/>
</dbReference>
<dbReference type="SUPFAM" id="SSF53613">
    <property type="entry name" value="Ribokinase-like"/>
    <property type="match status" value="1"/>
</dbReference>
<dbReference type="InParanoid" id="S7W8H9"/>
<dbReference type="OrthoDB" id="204058at2759"/>
<name>S7W8H9_SPRLO</name>
<proteinExistence type="predicted"/>
<accession>S7W8H9</accession>
<dbReference type="Proteomes" id="UP000014978">
    <property type="component" value="Unassembled WGS sequence"/>
</dbReference>
<comment type="caution">
    <text evidence="1">The sequence shown here is derived from an EMBL/GenBank/DDBJ whole genome shotgun (WGS) entry which is preliminary data.</text>
</comment>
<dbReference type="EMBL" id="ATCN01000371">
    <property type="protein sequence ID" value="EPR79170.1"/>
    <property type="molecule type" value="Genomic_DNA"/>
</dbReference>
<evidence type="ECO:0000313" key="1">
    <source>
        <dbReference type="EMBL" id="EPR79170.1"/>
    </source>
</evidence>
<reference evidence="2" key="1">
    <citation type="journal article" date="2013" name="PLoS Genet.">
        <title>The genome of Spraguea lophii and the basis of host-microsporidian interactions.</title>
        <authorList>
            <person name="Campbell S.E."/>
            <person name="Williams T.A."/>
            <person name="Yousuf A."/>
            <person name="Soanes D.M."/>
            <person name="Paszkiewicz K.H."/>
            <person name="Williams B.A.P."/>
        </authorList>
    </citation>
    <scope>NUCLEOTIDE SEQUENCE [LARGE SCALE GENOMIC DNA]</scope>
    <source>
        <strain evidence="2">42_110</strain>
    </source>
</reference>
<dbReference type="InterPro" id="IPR029056">
    <property type="entry name" value="Ribokinase-like"/>
</dbReference>
<organism evidence="1 2">
    <name type="scientific">Spraguea lophii (strain 42_110)</name>
    <name type="common">Microsporidian parasite</name>
    <dbReference type="NCBI Taxonomy" id="1358809"/>
    <lineage>
        <taxon>Eukaryota</taxon>
        <taxon>Fungi</taxon>
        <taxon>Fungi incertae sedis</taxon>
        <taxon>Microsporidia</taxon>
        <taxon>Spragueidae</taxon>
        <taxon>Spraguea</taxon>
    </lineage>
</organism>
<dbReference type="Gene3D" id="3.40.1190.20">
    <property type="match status" value="1"/>
</dbReference>
<dbReference type="AlphaFoldDB" id="S7W8H9"/>
<keyword evidence="2" id="KW-1185">Reference proteome</keyword>
<sequence length="321" mass="37185">MSNFVIGISHILVSIVPGNLENILKKLKELKIKPGNSVHINNELQRFLKTQITHIKNISNSSFIPIKILSQYDIPVHFFGDVGADEADFIKESLFMENIPFTLEVLKEHENLLKYICEYDDETYTLFAGPKLYSFSLDFLQKHILSITTSKIIIHSNYSLVYTRELSEFILKNIKNDQILLFDLLYQCKKELYDDLFIKFYDRADIIFGSLTEIKNLYEYIYGTKCENITDIVVELASGKKKVVCINGEESLICSDETNSYQINIDEIKLKNMKSFSREGLLISGFLFGMNKNLSFLECIEKSIELSKEWTDRLNNDEKLV</sequence>
<gene>
    <name evidence="1" type="ORF">SLOPH_863</name>
</gene>
<dbReference type="VEuPathDB" id="MicrosporidiaDB:SLOPH_863"/>
<dbReference type="HOGENOM" id="CLU_866459_0_0_1"/>
<evidence type="ECO:0000313" key="2">
    <source>
        <dbReference type="Proteomes" id="UP000014978"/>
    </source>
</evidence>